<dbReference type="EMBL" id="JACYXJ010000001">
    <property type="protein sequence ID" value="MBD8874729.1"/>
    <property type="molecule type" value="Genomic_DNA"/>
</dbReference>
<feature type="transmembrane region" description="Helical" evidence="1">
    <location>
        <begin position="153"/>
        <end position="173"/>
    </location>
</feature>
<protein>
    <submittedName>
        <fullName evidence="2">Ferric reductase</fullName>
    </submittedName>
</protein>
<organism evidence="2 3">
    <name type="scientific">Roseibium polysiphoniae</name>
    <dbReference type="NCBI Taxonomy" id="2571221"/>
    <lineage>
        <taxon>Bacteria</taxon>
        <taxon>Pseudomonadati</taxon>
        <taxon>Pseudomonadota</taxon>
        <taxon>Alphaproteobacteria</taxon>
        <taxon>Hyphomicrobiales</taxon>
        <taxon>Stappiaceae</taxon>
        <taxon>Roseibium</taxon>
    </lineage>
</organism>
<keyword evidence="1" id="KW-0812">Transmembrane</keyword>
<keyword evidence="1" id="KW-1133">Transmembrane helix</keyword>
<evidence type="ECO:0000256" key="1">
    <source>
        <dbReference type="SAM" id="Phobius"/>
    </source>
</evidence>
<feature type="transmembrane region" description="Helical" evidence="1">
    <location>
        <begin position="44"/>
        <end position="72"/>
    </location>
</feature>
<feature type="transmembrane region" description="Helical" evidence="1">
    <location>
        <begin position="179"/>
        <end position="200"/>
    </location>
</feature>
<feature type="transmembrane region" description="Helical" evidence="1">
    <location>
        <begin position="122"/>
        <end position="141"/>
    </location>
</feature>
<reference evidence="2 3" key="1">
    <citation type="submission" date="2020-09" db="EMBL/GenBank/DDBJ databases">
        <title>The genome sequence of type strain Labrenzia polysiphoniae KACC 19711.</title>
        <authorList>
            <person name="Liu Y."/>
        </authorList>
    </citation>
    <scope>NUCLEOTIDE SEQUENCE [LARGE SCALE GENOMIC DNA]</scope>
    <source>
        <strain evidence="2 3">KACC 19711</strain>
    </source>
</reference>
<name>A0ABR9C5H7_9HYPH</name>
<keyword evidence="3" id="KW-1185">Reference proteome</keyword>
<sequence length="227" mass="23795">MPDNKQAVTRRLAGCLVWAAVAGLSLWPVLIAAASPYIVGRSAVYIAAGLAGALSLALLFVQPLLAAGLLPGLTGLHGRRWHRVAGFLIVAAVAVHIGGLYITSPPDALDALLLVSPTPFSIYGVAAMWGLVLTVVLVAFRKHLRLRPLAWRIIHNALVAGVVATSVAHALLIEGTMGSLSKIVLCSCAVLTTAAVTLYLRVIKPRRKREALAQKAHGTASDLSARS</sequence>
<evidence type="ECO:0000313" key="3">
    <source>
        <dbReference type="Proteomes" id="UP000615687"/>
    </source>
</evidence>
<feature type="transmembrane region" description="Helical" evidence="1">
    <location>
        <begin position="12"/>
        <end position="38"/>
    </location>
</feature>
<dbReference type="Proteomes" id="UP000615687">
    <property type="component" value="Unassembled WGS sequence"/>
</dbReference>
<proteinExistence type="predicted"/>
<feature type="transmembrane region" description="Helical" evidence="1">
    <location>
        <begin position="84"/>
        <end position="102"/>
    </location>
</feature>
<comment type="caution">
    <text evidence="2">The sequence shown here is derived from an EMBL/GenBank/DDBJ whole genome shotgun (WGS) entry which is preliminary data.</text>
</comment>
<keyword evidence="1" id="KW-0472">Membrane</keyword>
<evidence type="ECO:0000313" key="2">
    <source>
        <dbReference type="EMBL" id="MBD8874729.1"/>
    </source>
</evidence>
<gene>
    <name evidence="2" type="ORF">IG617_00400</name>
</gene>
<accession>A0ABR9C5H7</accession>